<feature type="domain" description="Isochorismatase-like" evidence="2">
    <location>
        <begin position="29"/>
        <end position="211"/>
    </location>
</feature>
<evidence type="ECO:0000313" key="3">
    <source>
        <dbReference type="EMBL" id="SUZ93408.1"/>
    </source>
</evidence>
<dbReference type="InterPro" id="IPR050272">
    <property type="entry name" value="Isochorismatase-like_hydrls"/>
</dbReference>
<evidence type="ECO:0000259" key="2">
    <source>
        <dbReference type="Pfam" id="PF00857"/>
    </source>
</evidence>
<accession>A0A381RR13</accession>
<dbReference type="InterPro" id="IPR036380">
    <property type="entry name" value="Isochorismatase-like_sf"/>
</dbReference>
<name>A0A381RR13_9ZZZZ</name>
<sequence length="221" mass="23345">MFNRFGFGQIEILLDGGTDMALEIDKRHTALLAMDFENDIVHPEGAFKDFGFAQMVADNGVLDKTAQLLAAARGAGITVIYASVKFRAGYPERPANGGLFQGLHGTNALIEGTWGSQIHDQVAPLAGEAVVTKRGVSAFTASDLDQILRTARIGTLLLAGVATNFVVEGTARQACDMGFDTIIVGDCCASVNQEAHDASLTTALPFLSTISNLEEVVAALK</sequence>
<dbReference type="Pfam" id="PF00857">
    <property type="entry name" value="Isochorismatase"/>
    <property type="match status" value="1"/>
</dbReference>
<dbReference type="GO" id="GO:0016787">
    <property type="term" value="F:hydrolase activity"/>
    <property type="evidence" value="ECO:0007669"/>
    <property type="project" value="UniProtKB-KW"/>
</dbReference>
<protein>
    <recommendedName>
        <fullName evidence="2">Isochorismatase-like domain-containing protein</fullName>
    </recommendedName>
</protein>
<dbReference type="SUPFAM" id="SSF52499">
    <property type="entry name" value="Isochorismatase-like hydrolases"/>
    <property type="match status" value="1"/>
</dbReference>
<keyword evidence="1" id="KW-0378">Hydrolase</keyword>
<dbReference type="PANTHER" id="PTHR43540:SF16">
    <property type="entry name" value="ISOCHORISMATASE-LIKE DOMAIN-CONTAINING PROTEIN"/>
    <property type="match status" value="1"/>
</dbReference>
<evidence type="ECO:0000256" key="1">
    <source>
        <dbReference type="ARBA" id="ARBA00022801"/>
    </source>
</evidence>
<organism evidence="3">
    <name type="scientific">marine metagenome</name>
    <dbReference type="NCBI Taxonomy" id="408172"/>
    <lineage>
        <taxon>unclassified sequences</taxon>
        <taxon>metagenomes</taxon>
        <taxon>ecological metagenomes</taxon>
    </lineage>
</organism>
<dbReference type="InterPro" id="IPR000868">
    <property type="entry name" value="Isochorismatase-like_dom"/>
</dbReference>
<dbReference type="PANTHER" id="PTHR43540">
    <property type="entry name" value="PEROXYUREIDOACRYLATE/UREIDOACRYLATE AMIDOHYDROLASE-RELATED"/>
    <property type="match status" value="1"/>
</dbReference>
<dbReference type="AlphaFoldDB" id="A0A381RR13"/>
<dbReference type="EMBL" id="UINC01002144">
    <property type="protein sequence ID" value="SUZ93408.1"/>
    <property type="molecule type" value="Genomic_DNA"/>
</dbReference>
<dbReference type="Gene3D" id="3.40.50.850">
    <property type="entry name" value="Isochorismatase-like"/>
    <property type="match status" value="1"/>
</dbReference>
<proteinExistence type="predicted"/>
<reference evidence="3" key="1">
    <citation type="submission" date="2018-05" db="EMBL/GenBank/DDBJ databases">
        <authorList>
            <person name="Lanie J.A."/>
            <person name="Ng W.-L."/>
            <person name="Kazmierczak K.M."/>
            <person name="Andrzejewski T.M."/>
            <person name="Davidsen T.M."/>
            <person name="Wayne K.J."/>
            <person name="Tettelin H."/>
            <person name="Glass J.I."/>
            <person name="Rusch D."/>
            <person name="Podicherti R."/>
            <person name="Tsui H.-C.T."/>
            <person name="Winkler M.E."/>
        </authorList>
    </citation>
    <scope>NUCLEOTIDE SEQUENCE</scope>
</reference>
<gene>
    <name evidence="3" type="ORF">METZ01_LOCUS46262</name>
</gene>
<dbReference type="CDD" id="cd00431">
    <property type="entry name" value="cysteine_hydrolases"/>
    <property type="match status" value="1"/>
</dbReference>